<keyword evidence="5 10" id="KW-1133">Transmembrane helix</keyword>
<dbReference type="AlphaFoldDB" id="X0XXE4"/>
<evidence type="ECO:0000256" key="2">
    <source>
        <dbReference type="ARBA" id="ARBA00022448"/>
    </source>
</evidence>
<keyword evidence="9" id="KW-0739">Sodium transport</keyword>
<evidence type="ECO:0000256" key="8">
    <source>
        <dbReference type="ARBA" id="ARBA00023136"/>
    </source>
</evidence>
<feature type="non-terminal residue" evidence="12">
    <location>
        <position position="219"/>
    </location>
</feature>
<feature type="transmembrane region" description="Helical" evidence="10">
    <location>
        <begin position="29"/>
        <end position="50"/>
    </location>
</feature>
<feature type="non-terminal residue" evidence="12">
    <location>
        <position position="1"/>
    </location>
</feature>
<keyword evidence="2" id="KW-0813">Transport</keyword>
<evidence type="ECO:0000256" key="3">
    <source>
        <dbReference type="ARBA" id="ARBA00022449"/>
    </source>
</evidence>
<evidence type="ECO:0000256" key="5">
    <source>
        <dbReference type="ARBA" id="ARBA00022989"/>
    </source>
</evidence>
<dbReference type="GO" id="GO:0015297">
    <property type="term" value="F:antiporter activity"/>
    <property type="evidence" value="ECO:0007669"/>
    <property type="project" value="UniProtKB-KW"/>
</dbReference>
<feature type="transmembrane region" description="Helical" evidence="10">
    <location>
        <begin position="197"/>
        <end position="217"/>
    </location>
</feature>
<evidence type="ECO:0000256" key="9">
    <source>
        <dbReference type="ARBA" id="ARBA00023201"/>
    </source>
</evidence>
<evidence type="ECO:0000259" key="11">
    <source>
        <dbReference type="Pfam" id="PF00999"/>
    </source>
</evidence>
<evidence type="ECO:0000256" key="1">
    <source>
        <dbReference type="ARBA" id="ARBA00004141"/>
    </source>
</evidence>
<accession>X0XXE4</accession>
<dbReference type="GO" id="GO:1902600">
    <property type="term" value="P:proton transmembrane transport"/>
    <property type="evidence" value="ECO:0007669"/>
    <property type="project" value="InterPro"/>
</dbReference>
<name>X0XXE4_9ZZZZ</name>
<reference evidence="12" key="1">
    <citation type="journal article" date="2014" name="Front. Microbiol.">
        <title>High frequency of phylogenetically diverse reductive dehalogenase-homologous genes in deep subseafloor sedimentary metagenomes.</title>
        <authorList>
            <person name="Kawai M."/>
            <person name="Futagami T."/>
            <person name="Toyoda A."/>
            <person name="Takaki Y."/>
            <person name="Nishi S."/>
            <person name="Hori S."/>
            <person name="Arai W."/>
            <person name="Tsubouchi T."/>
            <person name="Morono Y."/>
            <person name="Uchiyama I."/>
            <person name="Ito T."/>
            <person name="Fujiyama A."/>
            <person name="Inagaki F."/>
            <person name="Takami H."/>
        </authorList>
    </citation>
    <scope>NUCLEOTIDE SEQUENCE</scope>
    <source>
        <strain evidence="12">Expedition CK06-06</strain>
    </source>
</reference>
<evidence type="ECO:0000256" key="4">
    <source>
        <dbReference type="ARBA" id="ARBA00022692"/>
    </source>
</evidence>
<dbReference type="GO" id="GO:0016020">
    <property type="term" value="C:membrane"/>
    <property type="evidence" value="ECO:0007669"/>
    <property type="project" value="UniProtKB-SubCell"/>
</dbReference>
<dbReference type="GO" id="GO:0006814">
    <property type="term" value="P:sodium ion transport"/>
    <property type="evidence" value="ECO:0007669"/>
    <property type="project" value="UniProtKB-KW"/>
</dbReference>
<dbReference type="PANTHER" id="PTHR43562:SF3">
    <property type="entry name" value="SODIUM ION_PROTON EXCHANGER (EUROFUNG)"/>
    <property type="match status" value="1"/>
</dbReference>
<feature type="domain" description="Cation/H+ exchanger transmembrane" evidence="11">
    <location>
        <begin position="1"/>
        <end position="218"/>
    </location>
</feature>
<dbReference type="InterPro" id="IPR006153">
    <property type="entry name" value="Cation/H_exchanger_TM"/>
</dbReference>
<dbReference type="EMBL" id="BARS01054357">
    <property type="protein sequence ID" value="GAG48064.1"/>
    <property type="molecule type" value="Genomic_DNA"/>
</dbReference>
<sequence length="219" mass="22747">RQPALVGHMLAGILLGPSVLNWMQAGPTFAAISDLSVLFVVVAAGLEMRMHHVLDVFRGKSSFALLVGFAISTAVAGAFAWLTGMALIPGLVVTLCLSVTALPVALRILSSFGMLDTSIARLAIASALLSDVIVLMVLGVVLSLATPSVGSWLPAAGISMAKLGALLAFVGICHFACLRLSALRAARKINSKYPDTVLIATLLFTFAFGALSALLGFHF</sequence>
<keyword evidence="4 10" id="KW-0812">Transmembrane</keyword>
<keyword evidence="6" id="KW-0915">Sodium</keyword>
<dbReference type="PANTHER" id="PTHR43562">
    <property type="entry name" value="NAPA-TYPE SODIUM/HYDROGEN ANTIPORTER"/>
    <property type="match status" value="1"/>
</dbReference>
<feature type="transmembrane region" description="Helical" evidence="10">
    <location>
        <begin position="152"/>
        <end position="176"/>
    </location>
</feature>
<protein>
    <recommendedName>
        <fullName evidence="11">Cation/H+ exchanger transmembrane domain-containing protein</fullName>
    </recommendedName>
</protein>
<feature type="transmembrane region" description="Helical" evidence="10">
    <location>
        <begin position="88"/>
        <end position="110"/>
    </location>
</feature>
<keyword evidence="7" id="KW-0406">Ion transport</keyword>
<proteinExistence type="predicted"/>
<keyword evidence="8 10" id="KW-0472">Membrane</keyword>
<dbReference type="InterPro" id="IPR038770">
    <property type="entry name" value="Na+/solute_symporter_sf"/>
</dbReference>
<feature type="transmembrane region" description="Helical" evidence="10">
    <location>
        <begin position="62"/>
        <end position="82"/>
    </location>
</feature>
<evidence type="ECO:0000313" key="12">
    <source>
        <dbReference type="EMBL" id="GAG48064.1"/>
    </source>
</evidence>
<comment type="caution">
    <text evidence="12">The sequence shown here is derived from an EMBL/GenBank/DDBJ whole genome shotgun (WGS) entry which is preliminary data.</text>
</comment>
<comment type="subcellular location">
    <subcellularLocation>
        <location evidence="1">Membrane</location>
        <topology evidence="1">Multi-pass membrane protein</topology>
    </subcellularLocation>
</comment>
<keyword evidence="3" id="KW-0050">Antiport</keyword>
<organism evidence="12">
    <name type="scientific">marine sediment metagenome</name>
    <dbReference type="NCBI Taxonomy" id="412755"/>
    <lineage>
        <taxon>unclassified sequences</taxon>
        <taxon>metagenomes</taxon>
        <taxon>ecological metagenomes</taxon>
    </lineage>
</organism>
<feature type="transmembrane region" description="Helical" evidence="10">
    <location>
        <begin position="122"/>
        <end position="146"/>
    </location>
</feature>
<evidence type="ECO:0000256" key="6">
    <source>
        <dbReference type="ARBA" id="ARBA00023053"/>
    </source>
</evidence>
<evidence type="ECO:0000256" key="10">
    <source>
        <dbReference type="SAM" id="Phobius"/>
    </source>
</evidence>
<evidence type="ECO:0000256" key="7">
    <source>
        <dbReference type="ARBA" id="ARBA00023065"/>
    </source>
</evidence>
<gene>
    <name evidence="12" type="ORF">S01H1_80488</name>
</gene>
<dbReference type="Pfam" id="PF00999">
    <property type="entry name" value="Na_H_Exchanger"/>
    <property type="match status" value="1"/>
</dbReference>
<dbReference type="Gene3D" id="1.20.1530.20">
    <property type="match status" value="1"/>
</dbReference>